<dbReference type="Pfam" id="PF25989">
    <property type="entry name" value="YknX_C"/>
    <property type="match status" value="1"/>
</dbReference>
<evidence type="ECO:0000256" key="1">
    <source>
        <dbReference type="ARBA" id="ARBA00004196"/>
    </source>
</evidence>
<comment type="subcellular location">
    <subcellularLocation>
        <location evidence="1">Cell envelope</location>
    </subcellularLocation>
</comment>
<dbReference type="PANTHER" id="PTHR32347">
    <property type="entry name" value="EFFLUX SYSTEM COMPONENT YKNX-RELATED"/>
    <property type="match status" value="1"/>
</dbReference>
<evidence type="ECO:0000259" key="5">
    <source>
        <dbReference type="Pfam" id="PF25876"/>
    </source>
</evidence>
<dbReference type="Gene3D" id="2.40.50.100">
    <property type="match status" value="1"/>
</dbReference>
<evidence type="ECO:0000256" key="2">
    <source>
        <dbReference type="ARBA" id="ARBA00023054"/>
    </source>
</evidence>
<reference evidence="7" key="1">
    <citation type="journal article" date="2022" name="Arch. Microbiol.">
        <title>Thiomicrorhabdus immobilis sp. nov., a mesophilic sulfur-oxidizing bacterium isolated from sediment of a brackish lake in northern Japan.</title>
        <authorList>
            <person name="Kojima H."/>
            <person name="Mochizuki J."/>
            <person name="Kanda M."/>
            <person name="Watanabe T."/>
            <person name="Fukui M."/>
        </authorList>
    </citation>
    <scope>NUCLEOTIDE SEQUENCE</scope>
    <source>
        <strain evidence="7">Am19</strain>
    </source>
</reference>
<organism evidence="7 8">
    <name type="scientific">Thiomicrorhabdus immobilis</name>
    <dbReference type="NCBI Taxonomy" id="2791037"/>
    <lineage>
        <taxon>Bacteria</taxon>
        <taxon>Pseudomonadati</taxon>
        <taxon>Pseudomonadota</taxon>
        <taxon>Gammaproteobacteria</taxon>
        <taxon>Thiotrichales</taxon>
        <taxon>Piscirickettsiaceae</taxon>
        <taxon>Thiomicrorhabdus</taxon>
    </lineage>
</organism>
<dbReference type="EMBL" id="AP024202">
    <property type="protein sequence ID" value="BCN93167.1"/>
    <property type="molecule type" value="Genomic_DNA"/>
</dbReference>
<evidence type="ECO:0000256" key="3">
    <source>
        <dbReference type="SAM" id="Coils"/>
    </source>
</evidence>
<keyword evidence="4" id="KW-0472">Membrane</keyword>
<proteinExistence type="predicted"/>
<evidence type="ECO:0000313" key="7">
    <source>
        <dbReference type="EMBL" id="BCN93167.1"/>
    </source>
</evidence>
<evidence type="ECO:0000313" key="8">
    <source>
        <dbReference type="Proteomes" id="UP001054820"/>
    </source>
</evidence>
<feature type="domain" description="YknX-like C-terminal permuted SH3-like" evidence="6">
    <location>
        <begin position="330"/>
        <end position="397"/>
    </location>
</feature>
<name>A0ABM7MCN7_9GAMM</name>
<dbReference type="Gene3D" id="2.40.30.170">
    <property type="match status" value="1"/>
</dbReference>
<sequence length="402" mass="44083">MRFPLQSHPGILIVGLVITGLLVWGFWPKPVMVETTQVHRAPLTVGIEEDGRTRVIDRYVILAPVNGMTCQMKLHVGDTVTQGENLLGITPLRSQVLDSRSRAQAEAQVSAAKSAVQAAQAQANSAKAAAQLAQEKFQRYQPLLSKGLISQETHDEAKTASLTANANMRSANFAVEVAKYELQAAMTTLQFSAIQPDKQQQERVAVNSPITGKILKVERKCEGPVMTGEALLEVGDPTALEVEVDVLSADAVRIKPGMKVLFDRWGGDHPLEGVVRLIEPVGFTKISALGVEEQRVWVISNFTSPSEEWQRLGDGYRVDAKFVLWHEDDVLQVPSSALFRYQDGWAVFSIEDNVAKRKPVKIGQRNGLSVQILSGLVEGEKLINHPSDAVDDGVKVKQRLTN</sequence>
<dbReference type="Proteomes" id="UP001054820">
    <property type="component" value="Chromosome"/>
</dbReference>
<dbReference type="InterPro" id="IPR050465">
    <property type="entry name" value="UPF0194_transport"/>
</dbReference>
<keyword evidence="4" id="KW-1133">Transmembrane helix</keyword>
<feature type="domain" description="Multidrug resistance protein MdtA-like alpha-helical hairpin" evidence="5">
    <location>
        <begin position="117"/>
        <end position="183"/>
    </location>
</feature>
<dbReference type="InterPro" id="IPR058637">
    <property type="entry name" value="YknX-like_C"/>
</dbReference>
<dbReference type="InterPro" id="IPR058624">
    <property type="entry name" value="MdtA-like_HH"/>
</dbReference>
<dbReference type="PANTHER" id="PTHR32347:SF29">
    <property type="entry name" value="UPF0194 MEMBRANE PROTEIN YBHG"/>
    <property type="match status" value="1"/>
</dbReference>
<dbReference type="SUPFAM" id="SSF111369">
    <property type="entry name" value="HlyD-like secretion proteins"/>
    <property type="match status" value="1"/>
</dbReference>
<dbReference type="Pfam" id="PF25876">
    <property type="entry name" value="HH_MFP_RND"/>
    <property type="match status" value="1"/>
</dbReference>
<dbReference type="Gene3D" id="2.40.420.20">
    <property type="match status" value="1"/>
</dbReference>
<accession>A0ABM7MCN7</accession>
<dbReference type="RefSeq" id="WP_237264124.1">
    <property type="nucleotide sequence ID" value="NZ_AP024202.1"/>
</dbReference>
<keyword evidence="2 3" id="KW-0175">Coiled coil</keyword>
<evidence type="ECO:0000256" key="4">
    <source>
        <dbReference type="SAM" id="Phobius"/>
    </source>
</evidence>
<keyword evidence="8" id="KW-1185">Reference proteome</keyword>
<gene>
    <name evidence="7" type="ORF">THMIRHAM_09520</name>
</gene>
<evidence type="ECO:0000259" key="6">
    <source>
        <dbReference type="Pfam" id="PF25989"/>
    </source>
</evidence>
<feature type="transmembrane region" description="Helical" evidence="4">
    <location>
        <begin position="9"/>
        <end position="27"/>
    </location>
</feature>
<feature type="coiled-coil region" evidence="3">
    <location>
        <begin position="102"/>
        <end position="136"/>
    </location>
</feature>
<protein>
    <submittedName>
        <fullName evidence="7">Membrane protein</fullName>
    </submittedName>
</protein>
<keyword evidence="4" id="KW-0812">Transmembrane</keyword>
<dbReference type="Gene3D" id="1.10.287.470">
    <property type="entry name" value="Helix hairpin bin"/>
    <property type="match status" value="1"/>
</dbReference>